<evidence type="ECO:0000313" key="10">
    <source>
        <dbReference type="EMBL" id="ASK66577.1"/>
    </source>
</evidence>
<keyword evidence="5 8" id="KW-0645">Protease</keyword>
<feature type="domain" description="Peptidase S26" evidence="9">
    <location>
        <begin position="20"/>
        <end position="184"/>
    </location>
</feature>
<evidence type="ECO:0000256" key="1">
    <source>
        <dbReference type="ARBA" id="ARBA00000677"/>
    </source>
</evidence>
<dbReference type="Gene3D" id="2.10.109.10">
    <property type="entry name" value="Umud Fragment, subunit A"/>
    <property type="match status" value="1"/>
</dbReference>
<dbReference type="InterPro" id="IPR019758">
    <property type="entry name" value="Pept_S26A_signal_pept_1_CS"/>
</dbReference>
<proteinExistence type="inferred from homology"/>
<feature type="active site" evidence="7">
    <location>
        <position position="94"/>
    </location>
</feature>
<keyword evidence="11" id="KW-1185">Reference proteome</keyword>
<comment type="similarity">
    <text evidence="3 8">Belongs to the peptidase S26 family.</text>
</comment>
<dbReference type="Proteomes" id="UP000198398">
    <property type="component" value="Chromosome"/>
</dbReference>
<keyword evidence="8" id="KW-0472">Membrane</keyword>
<evidence type="ECO:0000313" key="11">
    <source>
        <dbReference type="Proteomes" id="UP000198398"/>
    </source>
</evidence>
<dbReference type="GO" id="GO:0004252">
    <property type="term" value="F:serine-type endopeptidase activity"/>
    <property type="evidence" value="ECO:0007669"/>
    <property type="project" value="InterPro"/>
</dbReference>
<dbReference type="AlphaFoldDB" id="A0A220UEK7"/>
<dbReference type="EC" id="3.4.21.89" evidence="4 8"/>
<dbReference type="KEGG" id="brv:CFK39_13015"/>
<evidence type="ECO:0000256" key="4">
    <source>
        <dbReference type="ARBA" id="ARBA00013208"/>
    </source>
</evidence>
<organism evidence="10 11">
    <name type="scientific">Brachybacterium avium</name>
    <dbReference type="NCBI Taxonomy" id="2017485"/>
    <lineage>
        <taxon>Bacteria</taxon>
        <taxon>Bacillati</taxon>
        <taxon>Actinomycetota</taxon>
        <taxon>Actinomycetes</taxon>
        <taxon>Micrococcales</taxon>
        <taxon>Dermabacteraceae</taxon>
        <taxon>Brachybacterium</taxon>
    </lineage>
</organism>
<evidence type="ECO:0000256" key="8">
    <source>
        <dbReference type="RuleBase" id="RU362042"/>
    </source>
</evidence>
<comment type="catalytic activity">
    <reaction evidence="1 8">
        <text>Cleavage of hydrophobic, N-terminal signal or leader sequences from secreted and periplasmic proteins.</text>
        <dbReference type="EC" id="3.4.21.89"/>
    </reaction>
</comment>
<dbReference type="NCBIfam" id="TIGR02227">
    <property type="entry name" value="sigpep_I_bact"/>
    <property type="match status" value="1"/>
</dbReference>
<comment type="subcellular location">
    <subcellularLocation>
        <location evidence="2">Cell membrane</location>
        <topology evidence="2">Single-pass type II membrane protein</topology>
    </subcellularLocation>
    <subcellularLocation>
        <location evidence="8">Membrane</location>
        <topology evidence="8">Single-pass type II membrane protein</topology>
    </subcellularLocation>
</comment>
<dbReference type="PROSITE" id="PS00501">
    <property type="entry name" value="SPASE_I_1"/>
    <property type="match status" value="1"/>
</dbReference>
<keyword evidence="8" id="KW-1133">Transmembrane helix</keyword>
<dbReference type="InterPro" id="IPR036286">
    <property type="entry name" value="LexA/Signal_pep-like_sf"/>
</dbReference>
<dbReference type="PROSITE" id="PS00761">
    <property type="entry name" value="SPASE_I_3"/>
    <property type="match status" value="1"/>
</dbReference>
<dbReference type="InterPro" id="IPR019756">
    <property type="entry name" value="Pept_S26A_signal_pept_1_Ser-AS"/>
</dbReference>
<keyword evidence="8" id="KW-0812">Transmembrane</keyword>
<dbReference type="GO" id="GO:0005886">
    <property type="term" value="C:plasma membrane"/>
    <property type="evidence" value="ECO:0007669"/>
    <property type="project" value="UniProtKB-SubCell"/>
</dbReference>
<evidence type="ECO:0000256" key="2">
    <source>
        <dbReference type="ARBA" id="ARBA00004401"/>
    </source>
</evidence>
<dbReference type="InterPro" id="IPR000223">
    <property type="entry name" value="Pept_S26A_signal_pept_1"/>
</dbReference>
<dbReference type="GO" id="GO:0006465">
    <property type="term" value="P:signal peptide processing"/>
    <property type="evidence" value="ECO:0007669"/>
    <property type="project" value="InterPro"/>
</dbReference>
<accession>A0A220UEK7</accession>
<protein>
    <recommendedName>
        <fullName evidence="4 8">Signal peptidase I</fullName>
        <ecNumber evidence="4 8">3.4.21.89</ecNumber>
    </recommendedName>
</protein>
<evidence type="ECO:0000256" key="7">
    <source>
        <dbReference type="PIRSR" id="PIRSR600223-1"/>
    </source>
</evidence>
<keyword evidence="6 8" id="KW-0378">Hydrolase</keyword>
<name>A0A220UEK7_9MICO</name>
<evidence type="ECO:0000256" key="6">
    <source>
        <dbReference type="ARBA" id="ARBA00022801"/>
    </source>
</evidence>
<feature type="active site" evidence="7">
    <location>
        <position position="46"/>
    </location>
</feature>
<reference evidence="11" key="1">
    <citation type="submission" date="2017-07" db="EMBL/GenBank/DDBJ databases">
        <title>Brachybacterium sp. VR2415.</title>
        <authorList>
            <person name="Tak E.J."/>
            <person name="Bae J.-W."/>
        </authorList>
    </citation>
    <scope>NUCLEOTIDE SEQUENCE [LARGE SCALE GENOMIC DNA]</scope>
    <source>
        <strain evidence="11">VR2415</strain>
    </source>
</reference>
<evidence type="ECO:0000256" key="5">
    <source>
        <dbReference type="ARBA" id="ARBA00022670"/>
    </source>
</evidence>
<feature type="transmembrane region" description="Helical" evidence="8">
    <location>
        <begin position="15"/>
        <end position="36"/>
    </location>
</feature>
<evidence type="ECO:0000259" key="9">
    <source>
        <dbReference type="Pfam" id="PF10502"/>
    </source>
</evidence>
<dbReference type="PRINTS" id="PR00727">
    <property type="entry name" value="LEADERPTASE"/>
</dbReference>
<dbReference type="PANTHER" id="PTHR43390">
    <property type="entry name" value="SIGNAL PEPTIDASE I"/>
    <property type="match status" value="1"/>
</dbReference>
<dbReference type="EMBL" id="CP022316">
    <property type="protein sequence ID" value="ASK66577.1"/>
    <property type="molecule type" value="Genomic_DNA"/>
</dbReference>
<dbReference type="GO" id="GO:0009003">
    <property type="term" value="F:signal peptidase activity"/>
    <property type="evidence" value="ECO:0007669"/>
    <property type="project" value="UniProtKB-EC"/>
</dbReference>
<dbReference type="RefSeq" id="WP_089065817.1">
    <property type="nucleotide sequence ID" value="NZ_CP022316.1"/>
</dbReference>
<dbReference type="SUPFAM" id="SSF51306">
    <property type="entry name" value="LexA/Signal peptidase"/>
    <property type="match status" value="1"/>
</dbReference>
<dbReference type="InterPro" id="IPR019533">
    <property type="entry name" value="Peptidase_S26"/>
</dbReference>
<dbReference type="Pfam" id="PF10502">
    <property type="entry name" value="Peptidase_S26"/>
    <property type="match status" value="1"/>
</dbReference>
<evidence type="ECO:0000256" key="3">
    <source>
        <dbReference type="ARBA" id="ARBA00009370"/>
    </source>
</evidence>
<dbReference type="PANTHER" id="PTHR43390:SF1">
    <property type="entry name" value="CHLOROPLAST PROCESSING PEPTIDASE"/>
    <property type="match status" value="1"/>
</dbReference>
<gene>
    <name evidence="10" type="primary">lepB</name>
    <name evidence="10" type="ORF">CFK39_13015</name>
</gene>
<dbReference type="CDD" id="cd06530">
    <property type="entry name" value="S26_SPase_I"/>
    <property type="match status" value="1"/>
</dbReference>
<sequence>MSCDSVNGRRRPHPVVVAAVCVVLLLLGALLVRHYVAQPFRVPSASMAPALRPGDVLLADRSTRGTAERGEIVVFDGRGYFAPSAADGNRFWVKRVIAVGGERVECCAPDGAITVDGAPLEEPYLPEGTAPSEIEFSLRVPEGRMFVLGDNRTDSTDSRHLLGAPGGGMIPVDRVVGEADRIVWPLSRRSAL</sequence>
<dbReference type="OrthoDB" id="9815782at2"/>